<dbReference type="InterPro" id="IPR007111">
    <property type="entry name" value="NACHT_NTPase"/>
</dbReference>
<dbReference type="Proteomes" id="UP000694843">
    <property type="component" value="Unplaced"/>
</dbReference>
<name>A0A979FM16_HYAAZ</name>
<dbReference type="PANTHER" id="PTHR46312">
    <property type="entry name" value="NACHT DOMAIN-CONTAINING PROTEIN"/>
    <property type="match status" value="1"/>
</dbReference>
<protein>
    <submittedName>
        <fullName evidence="4">Uncharacterized protein LOC108668288</fullName>
    </submittedName>
</protein>
<dbReference type="OrthoDB" id="5985050at2759"/>
<sequence>MASAAAASATVFQEMETIHKALEAIMILCPKYICKLLALECWDKDINDTYKVYLEKCRGSPFSQTEWKKLCGFSCKTLETKKTPDDFDMTALHQLFLIIFEIKNDGRNSTEMRQKLKEVKDVRNDLMHGAKSIKDPNKFGEIEAKMFGLLEEAKRFYPFHLTEITSLEHELQLEIKSGFSPGGRKLAYDSYCVLTEGKEIANFNFHKYAEEDLPFDVGRVKRSEVFHPLEVTLQDEEDNTLPFQDIFYSSKEEITIVSGVVGAGKTTLLKNITQQFSESQPNFPSYLQSFEILLYIECRDRTTQSLQQVVREHFGSVCVKLGEDSVLQALSQLHVLFLVDGFDERNAASMAVLRELLQKSWHSDSRILITTRPQAHGDLKKFITQNNCKFSEFKIAPISELLEQLKFMERYVLSLTNDQASALAIQDRFSKLDPELQRFFTEPITLLHFCSMYMDSPEKINSWKSINDVSRDTLQLQKIIVSAKLSDVAFANKEFLVEDLFLVVGQWALEFLSCNQITFTDDELMRLKRQCHETILHHGAGKEVDGAVFLNSMLRVRKSLAGSATSTYSFAHKSVQERLAASYVTTRMMDHGDSLLEIITNASQGIRSFEKFPCMSETDPASVEHSHYEQLLEVLLYVMQDLSTSSRQFQKRWPELRDAITAAGVTSGADWQNLLLRSPEITELAKHAAAITINESKLWHVQTAREVSTVALMLPHVQPEFIHVEVPPGVLSAVASKWSNLTQLHNGQIKLDFLKVSQTGPDPCDDLLKSFQGSRCKLVELRSSISSTDAVEAVASVSTADTTLLKFSLAAPLNMEALQGKYKRLIVKIWPLDDAWATLPEASKSPSCEEEQGPAADKSKVPSGRLPAEAPPHVWVYGVKSGSGRAVARAIRAIAPLTKRLDDLSLLNCKLEEEEVLQLLVQLHGDGIRSTDGGQTRFTQNTHQLLDDDVVTLCIADVLPDFTRTASVMRQVLAQLQSSNAEDLEAQWPRMQRDMQEAGACARHWREALRCCPHQTAIVETAARATLVEDKQFMIKSHSDVEAVALMLTHAPNATVKVNTSPAALSTPAWREIVQHHSPGGRVLHLDLLNLSLEFQPCDDVLLPLMGSSCRIESFRGCLKTAAGVAALAAVAASAYVHLRLEARLDLSLLQGKCTFLCVYTPVIEGFEEAVPLPAQPPPRLVVLDAAAGGREAVAQTVLAYAPSNKRYGAISLARSALSTKSERRLLALLHEELIRTNDSGTTRSEPYKDGWRRLRICDDPPGTLVN</sequence>
<evidence type="ECO:0000313" key="4">
    <source>
        <dbReference type="RefSeq" id="XP_047737546.1"/>
    </source>
</evidence>
<dbReference type="Gene3D" id="3.40.50.300">
    <property type="entry name" value="P-loop containing nucleotide triphosphate hydrolases"/>
    <property type="match status" value="1"/>
</dbReference>
<keyword evidence="3" id="KW-1185">Reference proteome</keyword>
<dbReference type="AlphaFoldDB" id="A0A979FM16"/>
<dbReference type="RefSeq" id="XP_047737546.1">
    <property type="nucleotide sequence ID" value="XM_047881590.1"/>
</dbReference>
<dbReference type="KEGG" id="hazt:108668288"/>
<proteinExistence type="predicted"/>
<reference evidence="4" key="1">
    <citation type="submission" date="2025-08" db="UniProtKB">
        <authorList>
            <consortium name="RefSeq"/>
        </authorList>
    </citation>
    <scope>IDENTIFICATION</scope>
    <source>
        <tissue evidence="4">Whole organism</tissue>
    </source>
</reference>
<dbReference type="Pfam" id="PF05729">
    <property type="entry name" value="NACHT"/>
    <property type="match status" value="1"/>
</dbReference>
<feature type="domain" description="NACHT" evidence="2">
    <location>
        <begin position="253"/>
        <end position="375"/>
    </location>
</feature>
<dbReference type="PROSITE" id="PS50837">
    <property type="entry name" value="NACHT"/>
    <property type="match status" value="1"/>
</dbReference>
<dbReference type="SUPFAM" id="SSF52540">
    <property type="entry name" value="P-loop containing nucleoside triphosphate hydrolases"/>
    <property type="match status" value="1"/>
</dbReference>
<accession>A0A979FM16</accession>
<dbReference type="InterPro" id="IPR027417">
    <property type="entry name" value="P-loop_NTPase"/>
</dbReference>
<evidence type="ECO:0000313" key="3">
    <source>
        <dbReference type="Proteomes" id="UP000694843"/>
    </source>
</evidence>
<evidence type="ECO:0000256" key="1">
    <source>
        <dbReference type="SAM" id="MobiDB-lite"/>
    </source>
</evidence>
<organism evidence="3 4">
    <name type="scientific">Hyalella azteca</name>
    <name type="common">Amphipod</name>
    <dbReference type="NCBI Taxonomy" id="294128"/>
    <lineage>
        <taxon>Eukaryota</taxon>
        <taxon>Metazoa</taxon>
        <taxon>Ecdysozoa</taxon>
        <taxon>Arthropoda</taxon>
        <taxon>Crustacea</taxon>
        <taxon>Multicrustacea</taxon>
        <taxon>Malacostraca</taxon>
        <taxon>Eumalacostraca</taxon>
        <taxon>Peracarida</taxon>
        <taxon>Amphipoda</taxon>
        <taxon>Senticaudata</taxon>
        <taxon>Talitrida</taxon>
        <taxon>Talitroidea</taxon>
        <taxon>Hyalellidae</taxon>
        <taxon>Hyalella</taxon>
    </lineage>
</organism>
<evidence type="ECO:0000259" key="2">
    <source>
        <dbReference type="PROSITE" id="PS50837"/>
    </source>
</evidence>
<feature type="region of interest" description="Disordered" evidence="1">
    <location>
        <begin position="842"/>
        <end position="867"/>
    </location>
</feature>
<dbReference type="PANTHER" id="PTHR46312:SF2">
    <property type="entry name" value="NUCLEOTIDE-BINDING OLIGOMERIZATION DOMAIN-CONTAINING PROTEIN 2-LIKE"/>
    <property type="match status" value="1"/>
</dbReference>
<dbReference type="GeneID" id="108668288"/>
<gene>
    <name evidence="4" type="primary">LOC108668288</name>
</gene>